<evidence type="ECO:0000256" key="3">
    <source>
        <dbReference type="SAM" id="MobiDB-lite"/>
    </source>
</evidence>
<accession>A0A914V4N3</accession>
<dbReference type="GO" id="GO:0080008">
    <property type="term" value="C:Cul4-RING E3 ubiquitin ligase complex"/>
    <property type="evidence" value="ECO:0007669"/>
    <property type="project" value="TreeGrafter"/>
</dbReference>
<keyword evidence="2" id="KW-0677">Repeat</keyword>
<dbReference type="AlphaFoldDB" id="A0A914V4N3"/>
<keyword evidence="4" id="KW-1185">Reference proteome</keyword>
<dbReference type="InterPro" id="IPR039085">
    <property type="entry name" value="DCA10"/>
</dbReference>
<feature type="region of interest" description="Disordered" evidence="3">
    <location>
        <begin position="112"/>
        <end position="140"/>
    </location>
</feature>
<name>A0A914V4N3_9BILA</name>
<dbReference type="PANTHER" id="PTHR14588">
    <property type="entry name" value="DDB1- AND CUL4-ASSOCIATED FACTOR 10"/>
    <property type="match status" value="1"/>
</dbReference>
<proteinExistence type="predicted"/>
<evidence type="ECO:0000256" key="2">
    <source>
        <dbReference type="ARBA" id="ARBA00022737"/>
    </source>
</evidence>
<dbReference type="Proteomes" id="UP000887566">
    <property type="component" value="Unplaced"/>
</dbReference>
<reference evidence="5" key="1">
    <citation type="submission" date="2022-11" db="UniProtKB">
        <authorList>
            <consortium name="WormBaseParasite"/>
        </authorList>
    </citation>
    <scope>IDENTIFICATION</scope>
</reference>
<evidence type="ECO:0000313" key="5">
    <source>
        <dbReference type="WBParaSite" id="PSAMB.scaffold15399size1593.g36518.t1"/>
    </source>
</evidence>
<dbReference type="PANTHER" id="PTHR14588:SF2">
    <property type="entry name" value="DDB1- AND CUL4-ASSOCIATED FACTOR 10"/>
    <property type="match status" value="1"/>
</dbReference>
<evidence type="ECO:0000313" key="4">
    <source>
        <dbReference type="Proteomes" id="UP000887566"/>
    </source>
</evidence>
<dbReference type="WBParaSite" id="PSAMB.scaffold15399size1593.g36518.t1">
    <property type="protein sequence ID" value="PSAMB.scaffold15399size1593.g36518.t1"/>
    <property type="gene ID" value="PSAMB.scaffold15399size1593.g36518"/>
</dbReference>
<sequence length="199" mass="22270">MLLSTQYGYLLVVHELDLDKLGEDMRGFKPNTYWISIETRSLFPPGREHLKRFTADRNRTELIIDFPRGCDPDHISCISPHPHGWAVAGRMNNTDDRSEWTTVHDLQLPAQETLNDDDDDGQSKGVDFTPMDVDSSSAARGRPQRFYRYSQCPLSGCPAGWRGPLLWPVVAMRHWAMVDATGRASAGLSRGPVAGIFAA</sequence>
<organism evidence="4 5">
    <name type="scientific">Plectus sambesii</name>
    <dbReference type="NCBI Taxonomy" id="2011161"/>
    <lineage>
        <taxon>Eukaryota</taxon>
        <taxon>Metazoa</taxon>
        <taxon>Ecdysozoa</taxon>
        <taxon>Nematoda</taxon>
        <taxon>Chromadorea</taxon>
        <taxon>Plectida</taxon>
        <taxon>Plectina</taxon>
        <taxon>Plectoidea</taxon>
        <taxon>Plectidae</taxon>
        <taxon>Plectus</taxon>
    </lineage>
</organism>
<keyword evidence="1" id="KW-0853">WD repeat</keyword>
<evidence type="ECO:0000256" key="1">
    <source>
        <dbReference type="ARBA" id="ARBA00022574"/>
    </source>
</evidence>
<protein>
    <submittedName>
        <fullName evidence="5">Uncharacterized protein</fullName>
    </submittedName>
</protein>